<reference evidence="1 2" key="2">
    <citation type="journal article" date="2019" name="G3 (Bethesda)">
        <title>Hybrid Assembly of the Genome of the Entomopathogenic Nematode Steinernema carpocapsae Identifies the X-Chromosome.</title>
        <authorList>
            <person name="Serra L."/>
            <person name="Macchietto M."/>
            <person name="Macias-Munoz A."/>
            <person name="McGill C.J."/>
            <person name="Rodriguez I.M."/>
            <person name="Rodriguez B."/>
            <person name="Murad R."/>
            <person name="Mortazavi A."/>
        </authorList>
    </citation>
    <scope>NUCLEOTIDE SEQUENCE [LARGE SCALE GENOMIC DNA]</scope>
    <source>
        <strain evidence="1 2">ALL</strain>
    </source>
</reference>
<dbReference type="EMBL" id="CM016762">
    <property type="protein sequence ID" value="TMS39671.1"/>
    <property type="molecule type" value="Genomic_DNA"/>
</dbReference>
<accession>A0A4U8V1C3</accession>
<reference evidence="1 2" key="1">
    <citation type="journal article" date="2015" name="Genome Biol.">
        <title>Comparative genomics of Steinernema reveals deeply conserved gene regulatory networks.</title>
        <authorList>
            <person name="Dillman A.R."/>
            <person name="Macchietto M."/>
            <person name="Porter C.F."/>
            <person name="Rogers A."/>
            <person name="Williams B."/>
            <person name="Antoshechkin I."/>
            <person name="Lee M.M."/>
            <person name="Goodwin Z."/>
            <person name="Lu X."/>
            <person name="Lewis E.E."/>
            <person name="Goodrich-Blair H."/>
            <person name="Stock S.P."/>
            <person name="Adams B.J."/>
            <person name="Sternberg P.W."/>
            <person name="Mortazavi A."/>
        </authorList>
    </citation>
    <scope>NUCLEOTIDE SEQUENCE [LARGE SCALE GENOMIC DNA]</scope>
    <source>
        <strain evidence="1 2">ALL</strain>
    </source>
</reference>
<organism evidence="1 2">
    <name type="scientific">Steinernema carpocapsae</name>
    <name type="common">Entomopathogenic nematode</name>
    <dbReference type="NCBI Taxonomy" id="34508"/>
    <lineage>
        <taxon>Eukaryota</taxon>
        <taxon>Metazoa</taxon>
        <taxon>Ecdysozoa</taxon>
        <taxon>Nematoda</taxon>
        <taxon>Chromadorea</taxon>
        <taxon>Rhabditida</taxon>
        <taxon>Tylenchina</taxon>
        <taxon>Panagrolaimomorpha</taxon>
        <taxon>Strongyloidoidea</taxon>
        <taxon>Steinernematidae</taxon>
        <taxon>Steinernema</taxon>
    </lineage>
</organism>
<protein>
    <submittedName>
        <fullName evidence="1">Uncharacterized protein</fullName>
    </submittedName>
</protein>
<keyword evidence="2" id="KW-1185">Reference proteome</keyword>
<name>A0A4U8V1C3_STECR</name>
<sequence length="122" mass="14535">MDRYDVQFIFVSPYSKVSVSQEFFGSMFAKFLECKFSLKFLQGCLEFDQDYLLTLRLDLQVKLKKDKGRKMLTWKSPIDCRDFFQVEFLDEEVKIFTHNMGQCICENVTKMPHMLMKSRSLV</sequence>
<dbReference type="AlphaFoldDB" id="A0A4U8V1C3"/>
<dbReference type="Proteomes" id="UP000298663">
    <property type="component" value="Chromosome X"/>
</dbReference>
<proteinExistence type="predicted"/>
<evidence type="ECO:0000313" key="2">
    <source>
        <dbReference type="Proteomes" id="UP000298663"/>
    </source>
</evidence>
<gene>
    <name evidence="1" type="ORF">L596_006158</name>
</gene>
<evidence type="ECO:0000313" key="1">
    <source>
        <dbReference type="EMBL" id="TMS39671.1"/>
    </source>
</evidence>